<feature type="compositionally biased region" description="Basic residues" evidence="1">
    <location>
        <begin position="242"/>
        <end position="256"/>
    </location>
</feature>
<dbReference type="InParanoid" id="B7FVD3"/>
<dbReference type="AlphaFoldDB" id="B7FVD3"/>
<dbReference type="EMBL" id="CM000608">
    <property type="protein sequence ID" value="EEC49607.1"/>
    <property type="molecule type" value="Genomic_DNA"/>
</dbReference>
<gene>
    <name evidence="2" type="ORF">PHATRDRAFT_44712</name>
</gene>
<reference evidence="2 3" key="1">
    <citation type="journal article" date="2008" name="Nature">
        <title>The Phaeodactylum genome reveals the evolutionary history of diatom genomes.</title>
        <authorList>
            <person name="Bowler C."/>
            <person name="Allen A.E."/>
            <person name="Badger J.H."/>
            <person name="Grimwood J."/>
            <person name="Jabbari K."/>
            <person name="Kuo A."/>
            <person name="Maheswari U."/>
            <person name="Martens C."/>
            <person name="Maumus F."/>
            <person name="Otillar R.P."/>
            <person name="Rayko E."/>
            <person name="Salamov A."/>
            <person name="Vandepoele K."/>
            <person name="Beszteri B."/>
            <person name="Gruber A."/>
            <person name="Heijde M."/>
            <person name="Katinka M."/>
            <person name="Mock T."/>
            <person name="Valentin K."/>
            <person name="Verret F."/>
            <person name="Berges J.A."/>
            <person name="Brownlee C."/>
            <person name="Cadoret J.P."/>
            <person name="Chiovitti A."/>
            <person name="Choi C.J."/>
            <person name="Coesel S."/>
            <person name="De Martino A."/>
            <person name="Detter J.C."/>
            <person name="Durkin C."/>
            <person name="Falciatore A."/>
            <person name="Fournet J."/>
            <person name="Haruta M."/>
            <person name="Huysman M.J."/>
            <person name="Jenkins B.D."/>
            <person name="Jiroutova K."/>
            <person name="Jorgensen R.E."/>
            <person name="Joubert Y."/>
            <person name="Kaplan A."/>
            <person name="Kroger N."/>
            <person name="Kroth P.G."/>
            <person name="La Roche J."/>
            <person name="Lindquist E."/>
            <person name="Lommer M."/>
            <person name="Martin-Jezequel V."/>
            <person name="Lopez P.J."/>
            <person name="Lucas S."/>
            <person name="Mangogna M."/>
            <person name="McGinnis K."/>
            <person name="Medlin L.K."/>
            <person name="Montsant A."/>
            <person name="Oudot-Le Secq M.P."/>
            <person name="Napoli C."/>
            <person name="Obornik M."/>
            <person name="Parker M.S."/>
            <person name="Petit J.L."/>
            <person name="Porcel B.M."/>
            <person name="Poulsen N."/>
            <person name="Robison M."/>
            <person name="Rychlewski L."/>
            <person name="Rynearson T.A."/>
            <person name="Schmutz J."/>
            <person name="Shapiro H."/>
            <person name="Siaut M."/>
            <person name="Stanley M."/>
            <person name="Sussman M.R."/>
            <person name="Taylor A.R."/>
            <person name="Vardi A."/>
            <person name="von Dassow P."/>
            <person name="Vyverman W."/>
            <person name="Willis A."/>
            <person name="Wyrwicz L.S."/>
            <person name="Rokhsar D.S."/>
            <person name="Weissenbach J."/>
            <person name="Armbrust E.V."/>
            <person name="Green B.R."/>
            <person name="Van de Peer Y."/>
            <person name="Grigoriev I.V."/>
        </authorList>
    </citation>
    <scope>NUCLEOTIDE SEQUENCE [LARGE SCALE GENOMIC DNA]</scope>
    <source>
        <strain evidence="2 3">CCAP 1055/1</strain>
    </source>
</reference>
<keyword evidence="3" id="KW-1185">Reference proteome</keyword>
<feature type="region of interest" description="Disordered" evidence="1">
    <location>
        <begin position="209"/>
        <end position="262"/>
    </location>
</feature>
<reference evidence="3" key="2">
    <citation type="submission" date="2008-08" db="EMBL/GenBank/DDBJ databases">
        <authorList>
            <consortium name="Diatom Consortium"/>
            <person name="Grigoriev I."/>
            <person name="Grimwood J."/>
            <person name="Kuo A."/>
            <person name="Otillar R.P."/>
            <person name="Salamov A."/>
            <person name="Detter J.C."/>
            <person name="Lindquist E."/>
            <person name="Shapiro H."/>
            <person name="Lucas S."/>
            <person name="Glavina del Rio T."/>
            <person name="Pitluck S."/>
            <person name="Rokhsar D."/>
            <person name="Bowler C."/>
        </authorList>
    </citation>
    <scope>GENOME REANNOTATION</scope>
    <source>
        <strain evidence="3">CCAP 1055/1</strain>
    </source>
</reference>
<dbReference type="OMA" id="PHQHENG"/>
<dbReference type="HOGENOM" id="CLU_1063415_0_0_1"/>
<accession>B7FVD3</accession>
<evidence type="ECO:0000313" key="3">
    <source>
        <dbReference type="Proteomes" id="UP000000759"/>
    </source>
</evidence>
<dbReference type="PaxDb" id="2850-Phatr44712"/>
<dbReference type="RefSeq" id="XP_002178909.1">
    <property type="nucleotide sequence ID" value="XM_002178873.1"/>
</dbReference>
<name>B7FVD3_PHATC</name>
<evidence type="ECO:0000313" key="2">
    <source>
        <dbReference type="EMBL" id="EEC49607.1"/>
    </source>
</evidence>
<evidence type="ECO:0000256" key="1">
    <source>
        <dbReference type="SAM" id="MobiDB-lite"/>
    </source>
</evidence>
<dbReference type="GeneID" id="7199536"/>
<dbReference type="KEGG" id="pti:PHATRDRAFT_44712"/>
<feature type="region of interest" description="Disordered" evidence="1">
    <location>
        <begin position="113"/>
        <end position="181"/>
    </location>
</feature>
<feature type="compositionally biased region" description="Polar residues" evidence="1">
    <location>
        <begin position="210"/>
        <end position="227"/>
    </location>
</feature>
<proteinExistence type="predicted"/>
<protein>
    <submittedName>
        <fullName evidence="2">Uncharacterized protein</fullName>
    </submittedName>
</protein>
<dbReference type="Proteomes" id="UP000000759">
    <property type="component" value="Chromosome 5"/>
</dbReference>
<sequence length="262" mass="28737">MPLLIPGNFSIGTSSSAEPSSTMGMSLVRLFLNRPFNPLCHLSWNPDDMIAQRRKTEKKTMVLPKKTVSNVDRSIATSRAKRNAAMAARRGIVQNTKPTAMQVEVEVKNQTAKSGAAKQLLETKDNRRRKITVTMSGKERADQRRQNRQAALAVATVTKDSKGGTKAVRQNLPRPPSKKAVTAAVSAMEDTGFRIPDGMQMVISFAPATGSMNTNESKGSRNQNLNKKSPAPHQHENGQSARKNKLNRRGRSRKHIGKGEQG</sequence>
<dbReference type="OrthoDB" id="49317at2759"/>
<organism evidence="2 3">
    <name type="scientific">Phaeodactylum tricornutum (strain CCAP 1055/1)</name>
    <dbReference type="NCBI Taxonomy" id="556484"/>
    <lineage>
        <taxon>Eukaryota</taxon>
        <taxon>Sar</taxon>
        <taxon>Stramenopiles</taxon>
        <taxon>Ochrophyta</taxon>
        <taxon>Bacillariophyta</taxon>
        <taxon>Bacillariophyceae</taxon>
        <taxon>Bacillariophycidae</taxon>
        <taxon>Naviculales</taxon>
        <taxon>Phaeodactylaceae</taxon>
        <taxon>Phaeodactylum</taxon>
    </lineage>
</organism>